<sequence>MKKGQKLWTREELILTLCLYYKLPFGKMHAKNTEVMQLAKGLNRTPGSIAFKLVNFASLDSDLQKRGVKGASNVSKLDRTIWAEFYQKWESLVLQGEQISQSHLMTEFVQPDERLIDPKAVGKDTEVIRKQRVNQHFFRKSILASYDNTCCITGMQQPQLLVAGHIKPWALDKQNRLNPHNGILLNSLHDKAFETGLITINTDYYVQVATEIRQSKDKKLTSFFLPYHNQPIILPKKYLPHQEFLAYHHNERFKG</sequence>
<dbReference type="AlphaFoldDB" id="A1ZH13"/>
<comment type="caution">
    <text evidence="2">The sequence shown here is derived from an EMBL/GenBank/DDBJ whole genome shotgun (WGS) entry which is preliminary data.</text>
</comment>
<feature type="domain" description="HNH nuclease" evidence="1">
    <location>
        <begin position="150"/>
        <end position="201"/>
    </location>
</feature>
<evidence type="ECO:0000259" key="1">
    <source>
        <dbReference type="Pfam" id="PF13391"/>
    </source>
</evidence>
<proteinExistence type="predicted"/>
<dbReference type="OrthoDB" id="67788at2"/>
<evidence type="ECO:0000313" key="2">
    <source>
        <dbReference type="EMBL" id="EAY30282.1"/>
    </source>
</evidence>
<dbReference type="eggNOG" id="COG3440">
    <property type="taxonomic scope" value="Bacteria"/>
</dbReference>
<reference evidence="2 3" key="1">
    <citation type="submission" date="2007-01" db="EMBL/GenBank/DDBJ databases">
        <authorList>
            <person name="Haygood M."/>
            <person name="Podell S."/>
            <person name="Anderson C."/>
            <person name="Hopkinson B."/>
            <person name="Roe K."/>
            <person name="Barbeau K."/>
            <person name="Gaasterland T."/>
            <person name="Ferriera S."/>
            <person name="Johnson J."/>
            <person name="Kravitz S."/>
            <person name="Beeson K."/>
            <person name="Sutton G."/>
            <person name="Rogers Y.-H."/>
            <person name="Friedman R."/>
            <person name="Frazier M."/>
            <person name="Venter J.C."/>
        </authorList>
    </citation>
    <scope>NUCLEOTIDE SEQUENCE [LARGE SCALE GENOMIC DNA]</scope>
    <source>
        <strain evidence="2 3">ATCC 23134</strain>
    </source>
</reference>
<name>A1ZH13_MICM2</name>
<gene>
    <name evidence="2" type="ORF">M23134_08106</name>
</gene>
<dbReference type="InterPro" id="IPR003615">
    <property type="entry name" value="HNH_nuc"/>
</dbReference>
<accession>A1ZH13</accession>
<dbReference type="EMBL" id="AAWS01000007">
    <property type="protein sequence ID" value="EAY30282.1"/>
    <property type="molecule type" value="Genomic_DNA"/>
</dbReference>
<evidence type="ECO:0000313" key="3">
    <source>
        <dbReference type="Proteomes" id="UP000004095"/>
    </source>
</evidence>
<keyword evidence="3" id="KW-1185">Reference proteome</keyword>
<protein>
    <recommendedName>
        <fullName evidence="1">HNH nuclease domain-containing protein</fullName>
    </recommendedName>
</protein>
<dbReference type="Pfam" id="PF13391">
    <property type="entry name" value="HNH_2"/>
    <property type="match status" value="1"/>
</dbReference>
<organism evidence="2 3">
    <name type="scientific">Microscilla marina ATCC 23134</name>
    <dbReference type="NCBI Taxonomy" id="313606"/>
    <lineage>
        <taxon>Bacteria</taxon>
        <taxon>Pseudomonadati</taxon>
        <taxon>Bacteroidota</taxon>
        <taxon>Cytophagia</taxon>
        <taxon>Cytophagales</taxon>
        <taxon>Microscillaceae</taxon>
        <taxon>Microscilla</taxon>
    </lineage>
</organism>
<dbReference type="Proteomes" id="UP000004095">
    <property type="component" value="Unassembled WGS sequence"/>
</dbReference>
<dbReference type="RefSeq" id="WP_002695206.1">
    <property type="nucleotide sequence ID" value="NZ_AAWS01000007.1"/>
</dbReference>